<dbReference type="EMBL" id="BPLR01011707">
    <property type="protein sequence ID" value="GIY48373.1"/>
    <property type="molecule type" value="Genomic_DNA"/>
</dbReference>
<name>A0AAV4TP59_CAEEX</name>
<organism evidence="2 3">
    <name type="scientific">Caerostris extrusa</name>
    <name type="common">Bark spider</name>
    <name type="synonym">Caerostris bankana</name>
    <dbReference type="NCBI Taxonomy" id="172846"/>
    <lineage>
        <taxon>Eukaryota</taxon>
        <taxon>Metazoa</taxon>
        <taxon>Ecdysozoa</taxon>
        <taxon>Arthropoda</taxon>
        <taxon>Chelicerata</taxon>
        <taxon>Arachnida</taxon>
        <taxon>Araneae</taxon>
        <taxon>Araneomorphae</taxon>
        <taxon>Entelegynae</taxon>
        <taxon>Araneoidea</taxon>
        <taxon>Araneidae</taxon>
        <taxon>Caerostris</taxon>
    </lineage>
</organism>
<protein>
    <submittedName>
        <fullName evidence="2">Uncharacterized protein</fullName>
    </submittedName>
</protein>
<keyword evidence="1" id="KW-0812">Transmembrane</keyword>
<keyword evidence="1" id="KW-0472">Membrane</keyword>
<reference evidence="2 3" key="1">
    <citation type="submission" date="2021-06" db="EMBL/GenBank/DDBJ databases">
        <title>Caerostris extrusa draft genome.</title>
        <authorList>
            <person name="Kono N."/>
            <person name="Arakawa K."/>
        </authorList>
    </citation>
    <scope>NUCLEOTIDE SEQUENCE [LARGE SCALE GENOMIC DNA]</scope>
</reference>
<keyword evidence="1" id="KW-1133">Transmembrane helix</keyword>
<dbReference type="AlphaFoldDB" id="A0AAV4TP59"/>
<comment type="caution">
    <text evidence="2">The sequence shown here is derived from an EMBL/GenBank/DDBJ whole genome shotgun (WGS) entry which is preliminary data.</text>
</comment>
<proteinExistence type="predicted"/>
<feature type="transmembrane region" description="Helical" evidence="1">
    <location>
        <begin position="21"/>
        <end position="37"/>
    </location>
</feature>
<accession>A0AAV4TP59</accession>
<gene>
    <name evidence="2" type="ORF">CEXT_95531</name>
</gene>
<evidence type="ECO:0000313" key="3">
    <source>
        <dbReference type="Proteomes" id="UP001054945"/>
    </source>
</evidence>
<dbReference type="Proteomes" id="UP001054945">
    <property type="component" value="Unassembled WGS sequence"/>
</dbReference>
<evidence type="ECO:0000256" key="1">
    <source>
        <dbReference type="SAM" id="Phobius"/>
    </source>
</evidence>
<sequence>MKFHGQTSWEDRRQIAPPRQMKVSCLLFIYYIFPSFFPTVSNGILTAGHYLVTVGDYAQQSLSELKGKWPKESLSELVGLDNDYFKQRRAYVSCSERPCPNSRYQNTSDEIMTIGSKERVREKSAFVSRSGFPPKSLTKEKVHILHGRWCSPLKNYNPIRRDLTSQMIRASTPRWREGVGIELKKGDLIEGLNPGMMFFKEHPLSIHFPFSGRHNGVQECVKNVFLHAEV</sequence>
<keyword evidence="3" id="KW-1185">Reference proteome</keyword>
<evidence type="ECO:0000313" key="2">
    <source>
        <dbReference type="EMBL" id="GIY48373.1"/>
    </source>
</evidence>